<keyword evidence="2 7" id="KW-0963">Cytoplasm</keyword>
<dbReference type="InterPro" id="IPR037914">
    <property type="entry name" value="SpoVT-AbrB_sf"/>
</dbReference>
<evidence type="ECO:0000259" key="9">
    <source>
        <dbReference type="PROSITE" id="PS51740"/>
    </source>
</evidence>
<comment type="similarity">
    <text evidence="7">Belongs to the MraZ family.</text>
</comment>
<gene>
    <name evidence="7" type="primary">mraZ</name>
    <name evidence="10" type="ORF">DFR67_10917</name>
</gene>
<dbReference type="InterPro" id="IPR007159">
    <property type="entry name" value="SpoVT-AbrB_dom"/>
</dbReference>
<dbReference type="EMBL" id="QJSP01000009">
    <property type="protein sequence ID" value="PYE15790.1"/>
    <property type="molecule type" value="Genomic_DNA"/>
</dbReference>
<evidence type="ECO:0000313" key="10">
    <source>
        <dbReference type="EMBL" id="PYE15790.1"/>
    </source>
</evidence>
<evidence type="ECO:0000256" key="4">
    <source>
        <dbReference type="ARBA" id="ARBA00023015"/>
    </source>
</evidence>
<dbReference type="CDD" id="cd16321">
    <property type="entry name" value="MraZ_C"/>
    <property type="match status" value="1"/>
</dbReference>
<evidence type="ECO:0000256" key="5">
    <source>
        <dbReference type="ARBA" id="ARBA00023125"/>
    </source>
</evidence>
<dbReference type="Pfam" id="PF02381">
    <property type="entry name" value="MraZ"/>
    <property type="match status" value="2"/>
</dbReference>
<dbReference type="InterPro" id="IPR035644">
    <property type="entry name" value="MraZ_C"/>
</dbReference>
<dbReference type="PANTHER" id="PTHR34701:SF1">
    <property type="entry name" value="TRANSCRIPTIONAL REGULATOR MRAZ"/>
    <property type="match status" value="1"/>
</dbReference>
<dbReference type="InterPro" id="IPR020603">
    <property type="entry name" value="MraZ_dom"/>
</dbReference>
<keyword evidence="4 7" id="KW-0805">Transcription regulation</keyword>
<name>A0A318RI32_WILLI</name>
<reference evidence="10 11" key="1">
    <citation type="submission" date="2018-06" db="EMBL/GenBank/DDBJ databases">
        <title>Genomic Encyclopedia of Type Strains, Phase IV (KMG-IV): sequencing the most valuable type-strain genomes for metagenomic binning, comparative biology and taxonomic classification.</title>
        <authorList>
            <person name="Goeker M."/>
        </authorList>
    </citation>
    <scope>NUCLEOTIDE SEQUENCE [LARGE SCALE GENOMIC DNA]</scope>
    <source>
        <strain evidence="10 11">DSM 45521</strain>
    </source>
</reference>
<evidence type="ECO:0000313" key="11">
    <source>
        <dbReference type="Proteomes" id="UP000247591"/>
    </source>
</evidence>
<evidence type="ECO:0000256" key="7">
    <source>
        <dbReference type="HAMAP-Rule" id="MF_01008"/>
    </source>
</evidence>
<dbReference type="InterPro" id="IPR035642">
    <property type="entry name" value="MraZ_N"/>
</dbReference>
<feature type="domain" description="SpoVT-AbrB" evidence="9">
    <location>
        <begin position="80"/>
        <end position="123"/>
    </location>
</feature>
<evidence type="ECO:0000256" key="6">
    <source>
        <dbReference type="ARBA" id="ARBA00023163"/>
    </source>
</evidence>
<proteinExistence type="inferred from homology"/>
<dbReference type="PANTHER" id="PTHR34701">
    <property type="entry name" value="TRANSCRIPTIONAL REGULATOR MRAZ"/>
    <property type="match status" value="1"/>
</dbReference>
<dbReference type="SUPFAM" id="SSF89447">
    <property type="entry name" value="AbrB/MazE/MraZ-like"/>
    <property type="match status" value="1"/>
</dbReference>
<comment type="subunit">
    <text evidence="7">Forms oligomers.</text>
</comment>
<dbReference type="GO" id="GO:0005737">
    <property type="term" value="C:cytoplasm"/>
    <property type="evidence" value="ECO:0007669"/>
    <property type="project" value="UniProtKB-UniRule"/>
</dbReference>
<keyword evidence="6 7" id="KW-0804">Transcription</keyword>
<accession>A0A318RI32</accession>
<keyword evidence="5 7" id="KW-0238">DNA-binding</keyword>
<evidence type="ECO:0000256" key="2">
    <source>
        <dbReference type="ARBA" id="ARBA00022490"/>
    </source>
</evidence>
<dbReference type="PROSITE" id="PS51740">
    <property type="entry name" value="SPOVT_ABRB"/>
    <property type="match status" value="2"/>
</dbReference>
<dbReference type="HAMAP" id="MF_01008">
    <property type="entry name" value="MraZ"/>
    <property type="match status" value="1"/>
</dbReference>
<keyword evidence="11" id="KW-1185">Reference proteome</keyword>
<feature type="region of interest" description="Disordered" evidence="8">
    <location>
        <begin position="63"/>
        <end position="89"/>
    </location>
</feature>
<dbReference type="Proteomes" id="UP000247591">
    <property type="component" value="Unassembled WGS sequence"/>
</dbReference>
<organism evidence="10 11">
    <name type="scientific">Williamsia limnetica</name>
    <dbReference type="NCBI Taxonomy" id="882452"/>
    <lineage>
        <taxon>Bacteria</taxon>
        <taxon>Bacillati</taxon>
        <taxon>Actinomycetota</taxon>
        <taxon>Actinomycetes</taxon>
        <taxon>Mycobacteriales</taxon>
        <taxon>Nocardiaceae</taxon>
        <taxon>Williamsia</taxon>
    </lineage>
</organism>
<dbReference type="InterPro" id="IPR038619">
    <property type="entry name" value="MraZ_sf"/>
</dbReference>
<dbReference type="InterPro" id="IPR003444">
    <property type="entry name" value="MraZ"/>
</dbReference>
<dbReference type="GO" id="GO:0009295">
    <property type="term" value="C:nucleoid"/>
    <property type="evidence" value="ECO:0007669"/>
    <property type="project" value="UniProtKB-SubCell"/>
</dbReference>
<dbReference type="NCBIfam" id="TIGR00242">
    <property type="entry name" value="division/cell wall cluster transcriptional repressor MraZ"/>
    <property type="match status" value="1"/>
</dbReference>
<dbReference type="Gene3D" id="3.40.1550.20">
    <property type="entry name" value="Transcriptional regulator MraZ domain"/>
    <property type="match status" value="1"/>
</dbReference>
<feature type="domain" description="SpoVT-AbrB" evidence="9">
    <location>
        <begin position="9"/>
        <end position="51"/>
    </location>
</feature>
<dbReference type="AlphaFoldDB" id="A0A318RI32"/>
<comment type="subcellular location">
    <subcellularLocation>
        <location evidence="7">Cytoplasm</location>
        <location evidence="7">Nucleoid</location>
    </subcellularLocation>
</comment>
<dbReference type="CDD" id="cd16320">
    <property type="entry name" value="MraZ_N"/>
    <property type="match status" value="1"/>
</dbReference>
<keyword evidence="3" id="KW-0677">Repeat</keyword>
<dbReference type="GO" id="GO:0000976">
    <property type="term" value="F:transcription cis-regulatory region binding"/>
    <property type="evidence" value="ECO:0007669"/>
    <property type="project" value="TreeGrafter"/>
</dbReference>
<sequence>MADAMFFGTYTPKLDDKGRLTLPAKFRDALAGGVMITKGQDRSLAVYLRDDFYELARKVLSSPKNDPAARAFQRQLSSGTDEQRPDGQGRISLALDHRRYAGLAKECVVIGNMSHLEIWDAQTWRDYQDEHEENFSSVGFDALDAVEGP</sequence>
<protein>
    <recommendedName>
        <fullName evidence="1 7">Transcriptional regulator MraZ</fullName>
    </recommendedName>
</protein>
<dbReference type="GO" id="GO:0003700">
    <property type="term" value="F:DNA-binding transcription factor activity"/>
    <property type="evidence" value="ECO:0007669"/>
    <property type="project" value="UniProtKB-UniRule"/>
</dbReference>
<dbReference type="GO" id="GO:2000143">
    <property type="term" value="P:negative regulation of DNA-templated transcription initiation"/>
    <property type="evidence" value="ECO:0007669"/>
    <property type="project" value="TreeGrafter"/>
</dbReference>
<comment type="caution">
    <text evidence="10">The sequence shown here is derived from an EMBL/GenBank/DDBJ whole genome shotgun (WGS) entry which is preliminary data.</text>
</comment>
<evidence type="ECO:0000256" key="8">
    <source>
        <dbReference type="SAM" id="MobiDB-lite"/>
    </source>
</evidence>
<evidence type="ECO:0000256" key="3">
    <source>
        <dbReference type="ARBA" id="ARBA00022737"/>
    </source>
</evidence>
<evidence type="ECO:0000256" key="1">
    <source>
        <dbReference type="ARBA" id="ARBA00013860"/>
    </source>
</evidence>